<dbReference type="HAMAP" id="MF_01850">
    <property type="entry name" value="TtcA"/>
    <property type="match status" value="1"/>
</dbReference>
<evidence type="ECO:0000256" key="6">
    <source>
        <dbReference type="ARBA" id="ARBA00022723"/>
    </source>
</evidence>
<evidence type="ECO:0000256" key="2">
    <source>
        <dbReference type="ARBA" id="ARBA00022490"/>
    </source>
</evidence>
<comment type="subunit">
    <text evidence="13">Homodimer.</text>
</comment>
<comment type="pathway">
    <text evidence="13">tRNA modification.</text>
</comment>
<feature type="binding site" evidence="13">
    <location>
        <position position="224"/>
    </location>
    <ligand>
        <name>[4Fe-4S] cluster</name>
        <dbReference type="ChEBI" id="CHEBI:49883"/>
    </ligand>
</feature>
<dbReference type="NCBIfam" id="NF007972">
    <property type="entry name" value="PRK10696.1"/>
    <property type="match status" value="1"/>
</dbReference>
<evidence type="ECO:0000256" key="7">
    <source>
        <dbReference type="ARBA" id="ARBA00022741"/>
    </source>
</evidence>
<dbReference type="GO" id="GO:0051539">
    <property type="term" value="F:4 iron, 4 sulfur cluster binding"/>
    <property type="evidence" value="ECO:0007669"/>
    <property type="project" value="UniProtKB-UniRule"/>
</dbReference>
<keyword evidence="9 13" id="KW-0460">Magnesium</keyword>
<dbReference type="GO" id="GO:0000287">
    <property type="term" value="F:magnesium ion binding"/>
    <property type="evidence" value="ECO:0007669"/>
    <property type="project" value="UniProtKB-UniRule"/>
</dbReference>
<comment type="caution">
    <text evidence="15">The sequence shown here is derived from an EMBL/GenBank/DDBJ whole genome shotgun (WGS) entry which is preliminary data.</text>
</comment>
<dbReference type="InterPro" id="IPR012089">
    <property type="entry name" value="tRNA_Cyd_32_2_STrfase"/>
</dbReference>
<dbReference type="PANTHER" id="PTHR43686:SF1">
    <property type="entry name" value="AMINOTRAN_5 DOMAIN-CONTAINING PROTEIN"/>
    <property type="match status" value="1"/>
</dbReference>
<evidence type="ECO:0000256" key="12">
    <source>
        <dbReference type="ARBA" id="ARBA00023014"/>
    </source>
</evidence>
<comment type="cofactor">
    <cofactor evidence="13">
        <name>[4Fe-4S] cluster</name>
        <dbReference type="ChEBI" id="CHEBI:49883"/>
    </cofactor>
    <text evidence="13">Binds 1 [4Fe-4S] cluster per subunit. The cluster is chelated by three Cys residues, the fourth Fe has a free coordination site that may bind a sulfur atom transferred from the persulfide of IscS.</text>
</comment>
<reference evidence="15 16" key="1">
    <citation type="submission" date="2018-09" db="EMBL/GenBank/DDBJ databases">
        <authorList>
            <person name="Zhu H."/>
        </authorList>
    </citation>
    <scope>NUCLEOTIDE SEQUENCE [LARGE SCALE GENOMIC DNA]</scope>
    <source>
        <strain evidence="15 16">K2R10-39</strain>
    </source>
</reference>
<evidence type="ECO:0000313" key="15">
    <source>
        <dbReference type="EMBL" id="RJG07357.1"/>
    </source>
</evidence>
<keyword evidence="10 13" id="KW-0694">RNA-binding</keyword>
<keyword evidence="6 13" id="KW-0479">Metal-binding</keyword>
<organism evidence="15 16">
    <name type="scientific">Noviherbaspirillum cavernae</name>
    <dbReference type="NCBI Taxonomy" id="2320862"/>
    <lineage>
        <taxon>Bacteria</taxon>
        <taxon>Pseudomonadati</taxon>
        <taxon>Pseudomonadota</taxon>
        <taxon>Betaproteobacteria</taxon>
        <taxon>Burkholderiales</taxon>
        <taxon>Oxalobacteraceae</taxon>
        <taxon>Noviherbaspirillum</taxon>
    </lineage>
</organism>
<evidence type="ECO:0000313" key="16">
    <source>
        <dbReference type="Proteomes" id="UP000285190"/>
    </source>
</evidence>
<keyword evidence="11 13" id="KW-0408">Iron</keyword>
<keyword evidence="5 13" id="KW-0819">tRNA processing</keyword>
<dbReference type="GO" id="GO:0000049">
    <property type="term" value="F:tRNA binding"/>
    <property type="evidence" value="ECO:0007669"/>
    <property type="project" value="UniProtKB-KW"/>
</dbReference>
<comment type="catalytic activity">
    <reaction evidence="13">
        <text>cytidine(32) in tRNA + S-sulfanyl-L-cysteinyl-[cysteine desulfurase] + AH2 + ATP = 2-thiocytidine(32) in tRNA + L-cysteinyl-[cysteine desulfurase] + A + AMP + diphosphate + H(+)</text>
        <dbReference type="Rhea" id="RHEA:57048"/>
        <dbReference type="Rhea" id="RHEA-COMP:10288"/>
        <dbReference type="Rhea" id="RHEA-COMP:12157"/>
        <dbReference type="Rhea" id="RHEA-COMP:12158"/>
        <dbReference type="Rhea" id="RHEA-COMP:14821"/>
        <dbReference type="ChEBI" id="CHEBI:13193"/>
        <dbReference type="ChEBI" id="CHEBI:15378"/>
        <dbReference type="ChEBI" id="CHEBI:17499"/>
        <dbReference type="ChEBI" id="CHEBI:29950"/>
        <dbReference type="ChEBI" id="CHEBI:30616"/>
        <dbReference type="ChEBI" id="CHEBI:33019"/>
        <dbReference type="ChEBI" id="CHEBI:61963"/>
        <dbReference type="ChEBI" id="CHEBI:82748"/>
        <dbReference type="ChEBI" id="CHEBI:141453"/>
        <dbReference type="ChEBI" id="CHEBI:456215"/>
    </reaction>
</comment>
<dbReference type="GO" id="GO:0034227">
    <property type="term" value="P:tRNA thio-modification"/>
    <property type="evidence" value="ECO:0007669"/>
    <property type="project" value="UniProtKB-UniRule"/>
</dbReference>
<name>A0A418X4F3_9BURK</name>
<gene>
    <name evidence="13 15" type="primary">ttcA</name>
    <name evidence="15" type="ORF">D3870_16340</name>
</gene>
<keyword evidence="3 13" id="KW-0820">tRNA-binding</keyword>
<dbReference type="EC" id="2.8.1.-" evidence="13"/>
<keyword evidence="4 13" id="KW-0808">Transferase</keyword>
<sequence>MNMNDAAAATIEPVDLKKAEKIAYENNKLHKRLCRQVGQAIGDFNMIEDGDKVMVCLSGGKDSYGLLDILLTLRERAPIHFDIIAVNLDQKQPNFPAHVLPEYLTKLGVPFHIENQDTYSIVKRVVPEGKTTCALCSRLRRGILYRVAGELGATKIALGHHRDDILETFFLNMFFGAKLKGMPPKLQSDDGKNIVIRPLAYVKEADMERYAQVKQFPIIPCDLCGSQENLQRKQIKAMLREWERKFPGRVENIFSALSTVTPSHLMDRNLFGFAELKATGEASAQGDIAFDEEPCAPPTAPNVIRFDGFGDLPD</sequence>
<keyword evidence="12 13" id="KW-0411">Iron-sulfur</keyword>
<dbReference type="Gene3D" id="3.40.50.620">
    <property type="entry name" value="HUPs"/>
    <property type="match status" value="1"/>
</dbReference>
<evidence type="ECO:0000256" key="3">
    <source>
        <dbReference type="ARBA" id="ARBA00022555"/>
    </source>
</evidence>
<evidence type="ECO:0000259" key="14">
    <source>
        <dbReference type="Pfam" id="PF01171"/>
    </source>
</evidence>
<comment type="function">
    <text evidence="13">Catalyzes the ATP-dependent 2-thiolation of cytidine in position 32 of tRNA, to form 2-thiocytidine (s(2)C32). The sulfur atoms are provided by the cysteine/cysteine desulfurase (IscS) system.</text>
</comment>
<dbReference type="GO" id="GO:0016783">
    <property type="term" value="F:sulfurtransferase activity"/>
    <property type="evidence" value="ECO:0007669"/>
    <property type="project" value="UniProtKB-UniRule"/>
</dbReference>
<evidence type="ECO:0000256" key="8">
    <source>
        <dbReference type="ARBA" id="ARBA00022840"/>
    </source>
</evidence>
<dbReference type="GO" id="GO:0005524">
    <property type="term" value="F:ATP binding"/>
    <property type="evidence" value="ECO:0007669"/>
    <property type="project" value="UniProtKB-UniRule"/>
</dbReference>
<dbReference type="SUPFAM" id="SSF52402">
    <property type="entry name" value="Adenine nucleotide alpha hydrolases-like"/>
    <property type="match status" value="1"/>
</dbReference>
<comment type="cofactor">
    <cofactor evidence="13">
        <name>Mg(2+)</name>
        <dbReference type="ChEBI" id="CHEBI:18420"/>
    </cofactor>
</comment>
<dbReference type="InterPro" id="IPR035107">
    <property type="entry name" value="tRNA_thiolation_TtcA_Ctu1"/>
</dbReference>
<proteinExistence type="inferred from homology"/>
<protein>
    <recommendedName>
        <fullName evidence="13">tRNA-cytidine(32) 2-sulfurtransferase</fullName>
        <ecNumber evidence="13">2.8.1.-</ecNumber>
    </recommendedName>
    <alternativeName>
        <fullName evidence="13">Two-thiocytidine biosynthesis protein A</fullName>
    </alternativeName>
    <alternativeName>
        <fullName evidence="13">tRNA 2-thiocytidine biosynthesis protein TtcA</fullName>
    </alternativeName>
</protein>
<dbReference type="InterPro" id="IPR011063">
    <property type="entry name" value="TilS/TtcA_N"/>
</dbReference>
<keyword evidence="8 13" id="KW-0067">ATP-binding</keyword>
<keyword evidence="7 13" id="KW-0547">Nucleotide-binding</keyword>
<dbReference type="InterPro" id="IPR014729">
    <property type="entry name" value="Rossmann-like_a/b/a_fold"/>
</dbReference>
<feature type="short sequence motif" description="PP-loop motif" evidence="13">
    <location>
        <begin position="58"/>
        <end position="63"/>
    </location>
</feature>
<feature type="binding site" evidence="13">
    <location>
        <position position="136"/>
    </location>
    <ligand>
        <name>[4Fe-4S] cluster</name>
        <dbReference type="ChEBI" id="CHEBI:49883"/>
    </ligand>
</feature>
<evidence type="ECO:0000256" key="4">
    <source>
        <dbReference type="ARBA" id="ARBA00022679"/>
    </source>
</evidence>
<feature type="domain" description="tRNA(Ile)-lysidine/2-thiocytidine synthase N-terminal" evidence="14">
    <location>
        <begin position="52"/>
        <end position="219"/>
    </location>
</feature>
<dbReference type="Proteomes" id="UP000285190">
    <property type="component" value="Unassembled WGS sequence"/>
</dbReference>
<comment type="miscellaneous">
    <text evidence="13">The thiolation reaction likely consists of two steps: a first activation step by ATP to form an adenylated intermediate of the target base of tRNA, and a second nucleophilic substitution step of the sulfur (S) atom supplied by the hydrosulfide attached to the Fe-S cluster.</text>
</comment>
<dbReference type="Pfam" id="PF01171">
    <property type="entry name" value="ATP_bind_3"/>
    <property type="match status" value="1"/>
</dbReference>
<comment type="similarity">
    <text evidence="13">Belongs to the TtcA family.</text>
</comment>
<keyword evidence="16" id="KW-1185">Reference proteome</keyword>
<dbReference type="AlphaFoldDB" id="A0A418X4F3"/>
<feature type="binding site" evidence="13">
    <location>
        <position position="133"/>
    </location>
    <ligand>
        <name>[4Fe-4S] cluster</name>
        <dbReference type="ChEBI" id="CHEBI:49883"/>
    </ligand>
</feature>
<evidence type="ECO:0000256" key="9">
    <source>
        <dbReference type="ARBA" id="ARBA00022842"/>
    </source>
</evidence>
<evidence type="ECO:0000256" key="5">
    <source>
        <dbReference type="ARBA" id="ARBA00022694"/>
    </source>
</evidence>
<evidence type="ECO:0000256" key="1">
    <source>
        <dbReference type="ARBA" id="ARBA00022485"/>
    </source>
</evidence>
<dbReference type="OrthoDB" id="9801054at2"/>
<evidence type="ECO:0000256" key="10">
    <source>
        <dbReference type="ARBA" id="ARBA00022884"/>
    </source>
</evidence>
<accession>A0A418X4F3</accession>
<dbReference type="EMBL" id="QYUN01000002">
    <property type="protein sequence ID" value="RJG07357.1"/>
    <property type="molecule type" value="Genomic_DNA"/>
</dbReference>
<comment type="subcellular location">
    <subcellularLocation>
        <location evidence="13">Cytoplasm</location>
    </subcellularLocation>
</comment>
<keyword evidence="2 13" id="KW-0963">Cytoplasm</keyword>
<dbReference type="PIRSF" id="PIRSF004976">
    <property type="entry name" value="ATPase_YdaO"/>
    <property type="match status" value="1"/>
</dbReference>
<evidence type="ECO:0000256" key="11">
    <source>
        <dbReference type="ARBA" id="ARBA00023004"/>
    </source>
</evidence>
<dbReference type="GO" id="GO:0005737">
    <property type="term" value="C:cytoplasm"/>
    <property type="evidence" value="ECO:0007669"/>
    <property type="project" value="UniProtKB-SubCell"/>
</dbReference>
<dbReference type="PANTHER" id="PTHR43686">
    <property type="entry name" value="SULFURTRANSFERASE-RELATED"/>
    <property type="match status" value="1"/>
</dbReference>
<evidence type="ECO:0000256" key="13">
    <source>
        <dbReference type="HAMAP-Rule" id="MF_01850"/>
    </source>
</evidence>
<keyword evidence="1 13" id="KW-0004">4Fe-4S</keyword>
<dbReference type="CDD" id="cd24138">
    <property type="entry name" value="TtcA-like"/>
    <property type="match status" value="1"/>
</dbReference>